<keyword evidence="2" id="KW-1185">Reference proteome</keyword>
<evidence type="ECO:0000313" key="1">
    <source>
        <dbReference type="EMBL" id="BBF86538.1"/>
    </source>
</evidence>
<reference evidence="2" key="1">
    <citation type="journal article" date="2017" name="Biotechnol. Biofuels">
        <title>Evaluation of environmental bacterial communities as a factor affecting the growth of duckweed Lemna minor.</title>
        <authorList>
            <person name="Ishizawa H."/>
            <person name="Kuroda M."/>
            <person name="Morikawa M."/>
            <person name="Ike M."/>
        </authorList>
    </citation>
    <scope>NUCLEOTIDE SEQUENCE [LARGE SCALE GENOMIC DNA]</scope>
    <source>
        <strain evidence="2">H3</strain>
    </source>
</reference>
<evidence type="ECO:0000313" key="2">
    <source>
        <dbReference type="Proteomes" id="UP000198290"/>
    </source>
</evidence>
<name>A0A3G9GFB0_9NEIS</name>
<proteinExistence type="predicted"/>
<organism evidence="1 2">
    <name type="scientific">Aquitalea magnusonii</name>
    <dbReference type="NCBI Taxonomy" id="332411"/>
    <lineage>
        <taxon>Bacteria</taxon>
        <taxon>Pseudomonadati</taxon>
        <taxon>Pseudomonadota</taxon>
        <taxon>Betaproteobacteria</taxon>
        <taxon>Neisseriales</taxon>
        <taxon>Chromobacteriaceae</taxon>
        <taxon>Aquitalea</taxon>
    </lineage>
</organism>
<gene>
    <name evidence="1" type="ORF">DLM_2937</name>
</gene>
<reference evidence="2" key="3">
    <citation type="journal article" date="2017" name="Plant Physiol. Biochem.">
        <title>Differential oxidative and antioxidative response of duckweed Lemna minor toward plant growth promoting/inhibiting bacteria.</title>
        <authorList>
            <person name="Ishizawa H."/>
            <person name="Kuroda M."/>
            <person name="Morikawa M."/>
            <person name="Ike M."/>
        </authorList>
    </citation>
    <scope>NUCLEOTIDE SEQUENCE [LARGE SCALE GENOMIC DNA]</scope>
    <source>
        <strain evidence="2">H3</strain>
    </source>
</reference>
<sequence length="86" mass="8856">MPMGAPHARFAMLREAAAAMAVAPGAGFLLLPAADAVPAACVLRQSRPVGLASALVAAGFGRRIVAAGCKLARTPGWLRNFCKKIR</sequence>
<reference evidence="1 2" key="2">
    <citation type="journal article" date="2017" name="Genome Announc.">
        <title>Draft genome sequence of Aquitalea magnusonii strain H3, a plant growth-promoting bacterium of duckweed Lemna minor.</title>
        <authorList>
            <person name="Ishizawa H."/>
            <person name="Kuroda M."/>
            <person name="Ike M."/>
        </authorList>
    </citation>
    <scope>NUCLEOTIDE SEQUENCE [LARGE SCALE GENOMIC DNA]</scope>
    <source>
        <strain evidence="1 2">H3</strain>
    </source>
</reference>
<dbReference type="Proteomes" id="UP000198290">
    <property type="component" value="Chromosome"/>
</dbReference>
<protein>
    <submittedName>
        <fullName evidence="1">Uncharacterized protein</fullName>
    </submittedName>
</protein>
<accession>A0A3G9GFB0</accession>
<dbReference type="KEGG" id="amah:DLM_2937"/>
<dbReference type="AlphaFoldDB" id="A0A3G9GFB0"/>
<dbReference type="EMBL" id="AP018823">
    <property type="protein sequence ID" value="BBF86538.1"/>
    <property type="molecule type" value="Genomic_DNA"/>
</dbReference>